<comment type="caution">
    <text evidence="2">The sequence shown here is derived from an EMBL/GenBank/DDBJ whole genome shotgun (WGS) entry which is preliminary data.</text>
</comment>
<feature type="region of interest" description="Disordered" evidence="1">
    <location>
        <begin position="1"/>
        <end position="22"/>
    </location>
</feature>
<feature type="compositionally biased region" description="Acidic residues" evidence="1">
    <location>
        <begin position="242"/>
        <end position="258"/>
    </location>
</feature>
<accession>A0A9P0QQ29</accession>
<feature type="compositionally biased region" description="Low complexity" evidence="1">
    <location>
        <begin position="1"/>
        <end position="16"/>
    </location>
</feature>
<feature type="region of interest" description="Disordered" evidence="1">
    <location>
        <begin position="242"/>
        <end position="265"/>
    </location>
</feature>
<dbReference type="AlphaFoldDB" id="A0A9P0QQ29"/>
<reference evidence="2" key="1">
    <citation type="submission" date="2022-03" db="EMBL/GenBank/DDBJ databases">
        <authorList>
            <person name="Legras J.-L."/>
            <person name="Devillers H."/>
            <person name="Grondin C."/>
        </authorList>
    </citation>
    <scope>NUCLEOTIDE SEQUENCE</scope>
    <source>
        <strain evidence="2">CLIB 1423</strain>
    </source>
</reference>
<dbReference type="EMBL" id="CAKXYY010000007">
    <property type="protein sequence ID" value="CAH2352654.1"/>
    <property type="molecule type" value="Genomic_DNA"/>
</dbReference>
<name>A0A9P0QQ29_9ASCO</name>
<evidence type="ECO:0000256" key="1">
    <source>
        <dbReference type="SAM" id="MobiDB-lite"/>
    </source>
</evidence>
<proteinExistence type="predicted"/>
<dbReference type="OrthoDB" id="4025539at2759"/>
<sequence length="309" mass="34724">MVFGSSFRRTSSRSASPQVPENPQIVQLRAALKDIKKSQRRSPHPSIASLITSVEEILELHDRNVRNGQPSNQFRLSADVEAAARSLANAQLSAINQGISEALATNGIRRQDRATVVNEFNYHLSTASQAATASQNRTALQVLPSPARARTRDEYNTVDEEIPPYNVTLHKYLDRISFDPRFAPCLRVNRRLVRSENELSASIDEFKGFNLLPTKIDPWTISHIDDLEFEDMIPSLIREVGADEDESEDDIHEMDGEQDAAPPIGTLTLHDGDYVASTDTLDRVLARSLLESEFYRTVPNEPPMYNRLR</sequence>
<evidence type="ECO:0000313" key="2">
    <source>
        <dbReference type="EMBL" id="CAH2352654.1"/>
    </source>
</evidence>
<organism evidence="2 3">
    <name type="scientific">[Candida] railenensis</name>
    <dbReference type="NCBI Taxonomy" id="45579"/>
    <lineage>
        <taxon>Eukaryota</taxon>
        <taxon>Fungi</taxon>
        <taxon>Dikarya</taxon>
        <taxon>Ascomycota</taxon>
        <taxon>Saccharomycotina</taxon>
        <taxon>Pichiomycetes</taxon>
        <taxon>Debaryomycetaceae</taxon>
        <taxon>Kurtzmaniella</taxon>
    </lineage>
</organism>
<keyword evidence="3" id="KW-1185">Reference proteome</keyword>
<protein>
    <submittedName>
        <fullName evidence="2">Uncharacterized protein</fullName>
    </submittedName>
</protein>
<gene>
    <name evidence="2" type="ORF">CLIB1423_07S04522</name>
</gene>
<dbReference type="Proteomes" id="UP000837801">
    <property type="component" value="Unassembled WGS sequence"/>
</dbReference>
<evidence type="ECO:0000313" key="3">
    <source>
        <dbReference type="Proteomes" id="UP000837801"/>
    </source>
</evidence>